<dbReference type="InterPro" id="IPR016185">
    <property type="entry name" value="PreATP-grasp_dom_sf"/>
</dbReference>
<dbReference type="PROSITE" id="PS50968">
    <property type="entry name" value="BIOTINYL_LIPOYL"/>
    <property type="match status" value="1"/>
</dbReference>
<organism evidence="11 12">
    <name type="scientific">Nocardioides yefusunii</name>
    <dbReference type="NCBI Taxonomy" id="2500546"/>
    <lineage>
        <taxon>Bacteria</taxon>
        <taxon>Bacillati</taxon>
        <taxon>Actinomycetota</taxon>
        <taxon>Actinomycetes</taxon>
        <taxon>Propionibacteriales</taxon>
        <taxon>Nocardioidaceae</taxon>
        <taxon>Nocardioides</taxon>
    </lineage>
</organism>
<keyword evidence="6" id="KW-0092">Biotin</keyword>
<dbReference type="InterPro" id="IPR005482">
    <property type="entry name" value="Biotin_COase_C"/>
</dbReference>
<dbReference type="Gene3D" id="2.40.50.100">
    <property type="match status" value="1"/>
</dbReference>
<evidence type="ECO:0000259" key="8">
    <source>
        <dbReference type="PROSITE" id="PS50968"/>
    </source>
</evidence>
<dbReference type="PANTHER" id="PTHR18866">
    <property type="entry name" value="CARBOXYLASE:PYRUVATE/ACETYL-COA/PROPIONYL-COA CARBOXYLASE"/>
    <property type="match status" value="1"/>
</dbReference>
<dbReference type="CDD" id="cd06850">
    <property type="entry name" value="biotinyl_domain"/>
    <property type="match status" value="1"/>
</dbReference>
<evidence type="ECO:0000259" key="10">
    <source>
        <dbReference type="PROSITE" id="PS50979"/>
    </source>
</evidence>
<dbReference type="SUPFAM" id="SSF51246">
    <property type="entry name" value="Rudiment single hybrid motif"/>
    <property type="match status" value="1"/>
</dbReference>
<dbReference type="Pfam" id="PF00364">
    <property type="entry name" value="Biotin_lipoyl"/>
    <property type="match status" value="1"/>
</dbReference>
<dbReference type="Gene3D" id="3.30.470.20">
    <property type="entry name" value="ATP-grasp fold, B domain"/>
    <property type="match status" value="1"/>
</dbReference>
<keyword evidence="4 7" id="KW-0547">Nucleotide-binding</keyword>
<evidence type="ECO:0000256" key="4">
    <source>
        <dbReference type="ARBA" id="ARBA00022741"/>
    </source>
</evidence>
<dbReference type="Pfam" id="PF02785">
    <property type="entry name" value="Biotin_carb_C"/>
    <property type="match status" value="1"/>
</dbReference>
<gene>
    <name evidence="11" type="ORF">ACFPWU_12210</name>
</gene>
<evidence type="ECO:0000256" key="1">
    <source>
        <dbReference type="ARBA" id="ARBA00001953"/>
    </source>
</evidence>
<name>A0ABW1QZE3_9ACTN</name>
<dbReference type="Gene3D" id="3.40.50.20">
    <property type="match status" value="1"/>
</dbReference>
<comment type="caution">
    <text evidence="11">The sequence shown here is derived from an EMBL/GenBank/DDBJ whole genome shotgun (WGS) entry which is preliminary data.</text>
</comment>
<keyword evidence="3" id="KW-0436">Ligase</keyword>
<evidence type="ECO:0000313" key="12">
    <source>
        <dbReference type="Proteomes" id="UP001596098"/>
    </source>
</evidence>
<dbReference type="InterPro" id="IPR013815">
    <property type="entry name" value="ATP_grasp_subdomain_1"/>
</dbReference>
<dbReference type="InterPro" id="IPR005481">
    <property type="entry name" value="BC-like_N"/>
</dbReference>
<dbReference type="InterPro" id="IPR050856">
    <property type="entry name" value="Biotin_carboxylase_complex"/>
</dbReference>
<dbReference type="EC" id="6.3.4.14" evidence="2"/>
<dbReference type="InterPro" id="IPR011054">
    <property type="entry name" value="Rudment_hybrid_motif"/>
</dbReference>
<dbReference type="PROSITE" id="PS50975">
    <property type="entry name" value="ATP_GRASP"/>
    <property type="match status" value="1"/>
</dbReference>
<keyword evidence="5 7" id="KW-0067">ATP-binding</keyword>
<reference evidence="12" key="1">
    <citation type="journal article" date="2019" name="Int. J. Syst. Evol. Microbiol.">
        <title>The Global Catalogue of Microorganisms (GCM) 10K type strain sequencing project: providing services to taxonomists for standard genome sequencing and annotation.</title>
        <authorList>
            <consortium name="The Broad Institute Genomics Platform"/>
            <consortium name="The Broad Institute Genome Sequencing Center for Infectious Disease"/>
            <person name="Wu L."/>
            <person name="Ma J."/>
        </authorList>
    </citation>
    <scope>NUCLEOTIDE SEQUENCE [LARGE SCALE GENOMIC DNA]</scope>
    <source>
        <strain evidence="12">DFY28</strain>
    </source>
</reference>
<dbReference type="Pfam" id="PF02786">
    <property type="entry name" value="CPSase_L_D2"/>
    <property type="match status" value="1"/>
</dbReference>
<evidence type="ECO:0000313" key="11">
    <source>
        <dbReference type="EMBL" id="MFC6154423.1"/>
    </source>
</evidence>
<evidence type="ECO:0000256" key="5">
    <source>
        <dbReference type="ARBA" id="ARBA00022840"/>
    </source>
</evidence>
<evidence type="ECO:0000259" key="9">
    <source>
        <dbReference type="PROSITE" id="PS50975"/>
    </source>
</evidence>
<dbReference type="PROSITE" id="PS00188">
    <property type="entry name" value="BIOTIN"/>
    <property type="match status" value="1"/>
</dbReference>
<dbReference type="Pfam" id="PF00289">
    <property type="entry name" value="Biotin_carb_N"/>
    <property type="match status" value="1"/>
</dbReference>
<dbReference type="SUPFAM" id="SSF56059">
    <property type="entry name" value="Glutathione synthetase ATP-binding domain-like"/>
    <property type="match status" value="1"/>
</dbReference>
<dbReference type="PROSITE" id="PS50979">
    <property type="entry name" value="BC"/>
    <property type="match status" value="1"/>
</dbReference>
<evidence type="ECO:0000256" key="7">
    <source>
        <dbReference type="PROSITE-ProRule" id="PRU00409"/>
    </source>
</evidence>
<dbReference type="InterPro" id="IPR011764">
    <property type="entry name" value="Biotin_carboxylation_dom"/>
</dbReference>
<dbReference type="Gene3D" id="3.30.1490.20">
    <property type="entry name" value="ATP-grasp fold, A domain"/>
    <property type="match status" value="1"/>
</dbReference>
<dbReference type="PANTHER" id="PTHR18866:SF33">
    <property type="entry name" value="METHYLCROTONOYL-COA CARBOXYLASE SUBUNIT ALPHA, MITOCHONDRIAL-RELATED"/>
    <property type="match status" value="1"/>
</dbReference>
<evidence type="ECO:0000256" key="3">
    <source>
        <dbReference type="ARBA" id="ARBA00022598"/>
    </source>
</evidence>
<evidence type="ECO:0000256" key="6">
    <source>
        <dbReference type="ARBA" id="ARBA00023267"/>
    </source>
</evidence>
<dbReference type="InterPro" id="IPR001882">
    <property type="entry name" value="Biotin_BS"/>
</dbReference>
<comment type="cofactor">
    <cofactor evidence="1">
        <name>biotin</name>
        <dbReference type="ChEBI" id="CHEBI:57586"/>
    </cofactor>
</comment>
<dbReference type="InterPro" id="IPR011053">
    <property type="entry name" value="Single_hybrid_motif"/>
</dbReference>
<dbReference type="EMBL" id="JBHSQI010000006">
    <property type="protein sequence ID" value="MFC6154423.1"/>
    <property type="molecule type" value="Genomic_DNA"/>
</dbReference>
<evidence type="ECO:0000256" key="2">
    <source>
        <dbReference type="ARBA" id="ARBA00013263"/>
    </source>
</evidence>
<dbReference type="SMART" id="SM00878">
    <property type="entry name" value="Biotin_carb_C"/>
    <property type="match status" value="1"/>
</dbReference>
<dbReference type="InterPro" id="IPR000089">
    <property type="entry name" value="Biotin_lipoyl"/>
</dbReference>
<dbReference type="PROSITE" id="PS00867">
    <property type="entry name" value="CPSASE_2"/>
    <property type="match status" value="1"/>
</dbReference>
<protein>
    <recommendedName>
        <fullName evidence="2">biotin carboxylase</fullName>
        <ecNumber evidence="2">6.3.4.14</ecNumber>
    </recommendedName>
</protein>
<dbReference type="SUPFAM" id="SSF52440">
    <property type="entry name" value="PreATP-grasp domain"/>
    <property type="match status" value="1"/>
</dbReference>
<keyword evidence="12" id="KW-1185">Reference proteome</keyword>
<dbReference type="SUPFAM" id="SSF51230">
    <property type="entry name" value="Single hybrid motif"/>
    <property type="match status" value="1"/>
</dbReference>
<dbReference type="InterPro" id="IPR005479">
    <property type="entry name" value="CPAse_ATP-bd"/>
</dbReference>
<feature type="domain" description="Biotin carboxylation" evidence="10">
    <location>
        <begin position="17"/>
        <end position="460"/>
    </location>
</feature>
<accession>A0ABW1QZE3</accession>
<feature type="domain" description="ATP-grasp" evidence="9">
    <location>
        <begin position="136"/>
        <end position="333"/>
    </location>
</feature>
<dbReference type="Proteomes" id="UP001596098">
    <property type="component" value="Unassembled WGS sequence"/>
</dbReference>
<dbReference type="InterPro" id="IPR011761">
    <property type="entry name" value="ATP-grasp"/>
</dbReference>
<sequence>MPHRSVLRGDFVPEIKPLQKVLIANRGEIAVRVIRAAKDAGIASVAVYADPDRDALFVRQADEAYALGGATPAETYLDIAKIIDVAKKSGADSVHPGYGFLAENAQFAQAVLDAGLIWIGPSPEAIDALGDKAKAKHIAQKANAPLAPGTKDPVENADEVVALAKEFGLPIAIKAVFGGGGRGLKVARTLEEIPELFESATREAIGAFGRGECLVEKFLDRPRHVETQCLADQYGNVVVVSTRDCSLQRRHQKVVEEAPAPFLTDEQVERLYESSKAILKEAGYVGAGTCEFLVAADGTISFLEVNTRLQVEHCVSEEVTGIDLVQEMFRIAAGEELGYGDPEIKGHAIEFRINAEDAGRNFMPAPGTLTEWAPPSGPGVRLDSGYEKGETIPGAFDSLVAKLIVSGKDRTQAIARSKRALSEFKVDGMPTIIPFFEKVLDVPAYVGSSNKSGEGSFDVYTTWIEAEFVNDIAPYGGEAGEAEEAGERQKVAVEVDGRRIEVVLPAGLGGLGGGAAASSAKKPKRAGKKAGAAVSGDAVASPMQGTVVKIAVEEGQEVAEGDVVVVIEAMKMEQPLKAHKAGVVTGLKAEVGATVGNGEVICELKD</sequence>
<proteinExistence type="predicted"/>
<feature type="domain" description="Lipoyl-binding" evidence="8">
    <location>
        <begin position="529"/>
        <end position="605"/>
    </location>
</feature>